<dbReference type="OMA" id="AQHGEMM"/>
<evidence type="ECO:0000256" key="3">
    <source>
        <dbReference type="ARBA" id="ARBA00022679"/>
    </source>
</evidence>
<evidence type="ECO:0000256" key="1">
    <source>
        <dbReference type="ARBA" id="ARBA00009995"/>
    </source>
</evidence>
<dbReference type="Pfam" id="PF00201">
    <property type="entry name" value="UDPGT"/>
    <property type="match status" value="1"/>
</dbReference>
<dbReference type="Proteomes" id="UP000594261">
    <property type="component" value="Chromosome 1"/>
</dbReference>
<dbReference type="EnsemblPlants" id="QL01p037817:mrna">
    <property type="protein sequence ID" value="QL01p037817:mrna:CDS:1"/>
    <property type="gene ID" value="QL01p037817"/>
</dbReference>
<evidence type="ECO:0000256" key="2">
    <source>
        <dbReference type="ARBA" id="ARBA00022676"/>
    </source>
</evidence>
<evidence type="ECO:0000313" key="6">
    <source>
        <dbReference type="EnsemblPlants" id="QL01p037817:mrna:CDS:1"/>
    </source>
</evidence>
<dbReference type="Gramene" id="QL01p037817:mrna">
    <property type="protein sequence ID" value="QL01p037817:mrna:CDS:1"/>
    <property type="gene ID" value="QL01p037817"/>
</dbReference>
<dbReference type="CDD" id="cd03784">
    <property type="entry name" value="GT1_Gtf-like"/>
    <property type="match status" value="1"/>
</dbReference>
<name>A0A7N2KQ36_QUELO</name>
<dbReference type="PROSITE" id="PS00375">
    <property type="entry name" value="UDPGT"/>
    <property type="match status" value="1"/>
</dbReference>
<dbReference type="SUPFAM" id="SSF53756">
    <property type="entry name" value="UDP-Glycosyltransferase/glycogen phosphorylase"/>
    <property type="match status" value="1"/>
</dbReference>
<dbReference type="FunCoup" id="A0A7N2KQ36">
    <property type="interactions" value="814"/>
</dbReference>
<dbReference type="InterPro" id="IPR002213">
    <property type="entry name" value="UDP_glucos_trans"/>
</dbReference>
<evidence type="ECO:0000256" key="4">
    <source>
        <dbReference type="RuleBase" id="RU003718"/>
    </source>
</evidence>
<reference evidence="6" key="2">
    <citation type="submission" date="2021-01" db="UniProtKB">
        <authorList>
            <consortium name="EnsemblPlants"/>
        </authorList>
    </citation>
    <scope>IDENTIFICATION</scope>
</reference>
<comment type="similarity">
    <text evidence="1 4">Belongs to the UDP-glycosyltransferase family.</text>
</comment>
<dbReference type="EC" id="2.4.1.-" evidence="5"/>
<dbReference type="FunFam" id="3.40.50.2000:FF:000080">
    <property type="entry name" value="Glycosyltransferase"/>
    <property type="match status" value="1"/>
</dbReference>
<keyword evidence="7" id="KW-1185">Reference proteome</keyword>
<dbReference type="GeneID" id="115952931"/>
<dbReference type="OrthoDB" id="5835829at2759"/>
<dbReference type="GO" id="GO:0035251">
    <property type="term" value="F:UDP-glucosyltransferase activity"/>
    <property type="evidence" value="ECO:0007669"/>
    <property type="project" value="InterPro"/>
</dbReference>
<sequence>MKKAELIFIPVPGISHLVSTLEFAKRLIDHDDRLFITILSMKFPFNTATTDAYTRSVAASQPRIQIIEVDRPPLSDDASTSSENFFALFIEKNIPNVKNIVTDIIVSSNSNNSGSSQVVGLVLDFFCLSMIDVGRELSVPSYLFLTTNAGFLGLMLYLPTRHNQIGTEFRKSDPESLIPGIFIPVPSSVLPLVLFKKYNGYTAYMKLAQRFRETKGIIVNTFTELEQYALDSFLDDGQTPPVYPIGPVLDLKDQHNPALNWAQRESIMKWLDAQPPLSVVFLCFGSMGSFGSTQVKEMALGLESSGHRFLWSLRTSTSMPEGFLDRIKGKGMICRGWAPQVEVLAHKAIGGFVSHCGWNSILESLWHGVPILTLPIFAEQQLNAFRMVKELGLAVELGLDYRNGRDLVTADEIKRAVRRVMSDNEVRKKVKEMGDTARKAVMDGGSSFRSFGQLIKDMIGSN</sequence>
<dbReference type="RefSeq" id="XP_030926198.1">
    <property type="nucleotide sequence ID" value="XM_031070338.1"/>
</dbReference>
<protein>
    <recommendedName>
        <fullName evidence="5">Glycosyltransferase</fullName>
        <ecNumber evidence="5">2.4.1.-</ecNumber>
    </recommendedName>
</protein>
<gene>
    <name evidence="6" type="primary">LOC115952931</name>
</gene>
<dbReference type="InterPro" id="IPR035595">
    <property type="entry name" value="UDP_glycos_trans_CS"/>
</dbReference>
<proteinExistence type="inferred from homology"/>
<dbReference type="Gene3D" id="3.40.50.2000">
    <property type="entry name" value="Glycogen Phosphorylase B"/>
    <property type="match status" value="2"/>
</dbReference>
<accession>A0A7N2KQ36</accession>
<organism evidence="6 7">
    <name type="scientific">Quercus lobata</name>
    <name type="common">Valley oak</name>
    <dbReference type="NCBI Taxonomy" id="97700"/>
    <lineage>
        <taxon>Eukaryota</taxon>
        <taxon>Viridiplantae</taxon>
        <taxon>Streptophyta</taxon>
        <taxon>Embryophyta</taxon>
        <taxon>Tracheophyta</taxon>
        <taxon>Spermatophyta</taxon>
        <taxon>Magnoliopsida</taxon>
        <taxon>eudicotyledons</taxon>
        <taxon>Gunneridae</taxon>
        <taxon>Pentapetalae</taxon>
        <taxon>rosids</taxon>
        <taxon>fabids</taxon>
        <taxon>Fagales</taxon>
        <taxon>Fagaceae</taxon>
        <taxon>Quercus</taxon>
    </lineage>
</organism>
<dbReference type="InterPro" id="IPR050481">
    <property type="entry name" value="UDP-glycosyltransf_plant"/>
</dbReference>
<dbReference type="InParanoid" id="A0A7N2KQ36"/>
<keyword evidence="3 4" id="KW-0808">Transferase</keyword>
<dbReference type="AlphaFoldDB" id="A0A7N2KQ36"/>
<keyword evidence="2 4" id="KW-0328">Glycosyltransferase</keyword>
<evidence type="ECO:0000313" key="7">
    <source>
        <dbReference type="Proteomes" id="UP000594261"/>
    </source>
</evidence>
<dbReference type="PANTHER" id="PTHR48048">
    <property type="entry name" value="GLYCOSYLTRANSFERASE"/>
    <property type="match status" value="1"/>
</dbReference>
<dbReference type="KEGG" id="qlo:115952931"/>
<reference evidence="6 7" key="1">
    <citation type="journal article" date="2016" name="G3 (Bethesda)">
        <title>First Draft Assembly and Annotation of the Genome of a California Endemic Oak Quercus lobata Nee (Fagaceae).</title>
        <authorList>
            <person name="Sork V.L."/>
            <person name="Fitz-Gibbon S.T."/>
            <person name="Puiu D."/>
            <person name="Crepeau M."/>
            <person name="Gugger P.F."/>
            <person name="Sherman R."/>
            <person name="Stevens K."/>
            <person name="Langley C.H."/>
            <person name="Pellegrini M."/>
            <person name="Salzberg S.L."/>
        </authorList>
    </citation>
    <scope>NUCLEOTIDE SEQUENCE [LARGE SCALE GENOMIC DNA]</scope>
    <source>
        <strain evidence="6 7">cv. SW786</strain>
    </source>
</reference>
<dbReference type="FunFam" id="3.40.50.2000:FF:000056">
    <property type="entry name" value="Glycosyltransferase"/>
    <property type="match status" value="1"/>
</dbReference>
<dbReference type="PANTHER" id="PTHR48048:SF83">
    <property type="entry name" value="GLYCOSYLTRANSFERASE"/>
    <property type="match status" value="1"/>
</dbReference>
<evidence type="ECO:0000256" key="5">
    <source>
        <dbReference type="RuleBase" id="RU362057"/>
    </source>
</evidence>
<dbReference type="EMBL" id="LRBV02000001">
    <property type="status" value="NOT_ANNOTATED_CDS"/>
    <property type="molecule type" value="Genomic_DNA"/>
</dbReference>